<accession>A0ABP0ZD39</accession>
<reference evidence="2 3" key="1">
    <citation type="submission" date="2024-03" db="EMBL/GenBank/DDBJ databases">
        <authorList>
            <person name="Brejova B."/>
        </authorList>
    </citation>
    <scope>NUCLEOTIDE SEQUENCE [LARGE SCALE GENOMIC DNA]</scope>
    <source>
        <strain evidence="2 3">CBS 14171</strain>
    </source>
</reference>
<protein>
    <recommendedName>
        <fullName evidence="4">CTLH domain-containing protein</fullName>
    </recommendedName>
</protein>
<keyword evidence="3" id="KW-1185">Reference proteome</keyword>
<organism evidence="2 3">
    <name type="scientific">Lodderomyces beijingensis</name>
    <dbReference type="NCBI Taxonomy" id="1775926"/>
    <lineage>
        <taxon>Eukaryota</taxon>
        <taxon>Fungi</taxon>
        <taxon>Dikarya</taxon>
        <taxon>Ascomycota</taxon>
        <taxon>Saccharomycotina</taxon>
        <taxon>Pichiomycetes</taxon>
        <taxon>Debaryomycetaceae</taxon>
        <taxon>Candida/Lodderomyces clade</taxon>
        <taxon>Lodderomyces</taxon>
    </lineage>
</organism>
<proteinExistence type="predicted"/>
<dbReference type="Pfam" id="PF08631">
    <property type="entry name" value="SPO22"/>
    <property type="match status" value="1"/>
</dbReference>
<dbReference type="Proteomes" id="UP001497383">
    <property type="component" value="Chromosome 1"/>
</dbReference>
<dbReference type="GeneID" id="92205508"/>
<evidence type="ECO:0000313" key="2">
    <source>
        <dbReference type="EMBL" id="CAK9435585.1"/>
    </source>
</evidence>
<evidence type="ECO:0000256" key="1">
    <source>
        <dbReference type="ARBA" id="ARBA00023254"/>
    </source>
</evidence>
<dbReference type="RefSeq" id="XP_066827250.1">
    <property type="nucleotide sequence ID" value="XM_066973195.1"/>
</dbReference>
<dbReference type="InterPro" id="IPR013940">
    <property type="entry name" value="Spo22/ZIP4/TEX11"/>
</dbReference>
<keyword evidence="1" id="KW-0469">Meiosis</keyword>
<gene>
    <name evidence="2" type="ORF">LODBEIA_P03120</name>
</gene>
<evidence type="ECO:0000313" key="3">
    <source>
        <dbReference type="Proteomes" id="UP001497383"/>
    </source>
</evidence>
<dbReference type="EMBL" id="OZ022405">
    <property type="protein sequence ID" value="CAK9435585.1"/>
    <property type="molecule type" value="Genomic_DNA"/>
</dbReference>
<evidence type="ECO:0008006" key="4">
    <source>
        <dbReference type="Google" id="ProtNLM"/>
    </source>
</evidence>
<sequence length="182" mass="21024">MYNNIFRLAPVVIVDVDITLLSYCYFAQLQQQQQQQPEEEEEEERFDLAKIYDANFANMQSAFSSDFVLETSRILHNCGLLQYEKRKFENSRLLASSVVQILEPQAEKETSPIFKERYLHGHILLIKSLKSIDTAEAQDKAAAALELLREQFPSRLETYILHLEVNKYSNETQIVDADGTIS</sequence>
<name>A0ABP0ZD39_9ASCO</name>